<evidence type="ECO:0000313" key="15">
    <source>
        <dbReference type="EMBL" id="MXP30055.1"/>
    </source>
</evidence>
<feature type="transmembrane region" description="Helical" evidence="13">
    <location>
        <begin position="53"/>
        <end position="71"/>
    </location>
</feature>
<keyword evidence="16" id="KW-1185">Reference proteome</keyword>
<dbReference type="Proteomes" id="UP000439780">
    <property type="component" value="Unassembled WGS sequence"/>
</dbReference>
<dbReference type="AlphaFoldDB" id="A0A845AME4"/>
<dbReference type="InterPro" id="IPR052168">
    <property type="entry name" value="Cytochrome_b561_oxidase"/>
</dbReference>
<dbReference type="OrthoDB" id="1247465at2"/>
<comment type="subcellular location">
    <subcellularLocation>
        <location evidence="2">Cell membrane</location>
        <topology evidence="2">Multi-pass membrane protein</topology>
    </subcellularLocation>
</comment>
<dbReference type="GO" id="GO:0020037">
    <property type="term" value="F:heme binding"/>
    <property type="evidence" value="ECO:0007669"/>
    <property type="project" value="TreeGrafter"/>
</dbReference>
<dbReference type="SUPFAM" id="SSF81342">
    <property type="entry name" value="Transmembrane di-heme cytochromes"/>
    <property type="match status" value="1"/>
</dbReference>
<keyword evidence="5" id="KW-0349">Heme</keyword>
<evidence type="ECO:0000259" key="14">
    <source>
        <dbReference type="Pfam" id="PF01292"/>
    </source>
</evidence>
<dbReference type="PANTHER" id="PTHR30529:SF1">
    <property type="entry name" value="CYTOCHROME B561 HOMOLOG 2"/>
    <property type="match status" value="1"/>
</dbReference>
<reference evidence="15 16" key="1">
    <citation type="submission" date="2019-12" db="EMBL/GenBank/DDBJ databases">
        <title>Genomic-based taxomic classification of the family Erythrobacteraceae.</title>
        <authorList>
            <person name="Xu L."/>
        </authorList>
    </citation>
    <scope>NUCLEOTIDE SEQUENCE [LARGE SCALE GENOMIC DNA]</scope>
    <source>
        <strain evidence="15 16">KEMB 9005-328</strain>
    </source>
</reference>
<evidence type="ECO:0000256" key="5">
    <source>
        <dbReference type="ARBA" id="ARBA00022617"/>
    </source>
</evidence>
<evidence type="ECO:0000256" key="4">
    <source>
        <dbReference type="ARBA" id="ARBA00022475"/>
    </source>
</evidence>
<keyword evidence="9 13" id="KW-1133">Transmembrane helix</keyword>
<dbReference type="RefSeq" id="WP_160754358.1">
    <property type="nucleotide sequence ID" value="NZ_WTYA01000015.1"/>
</dbReference>
<evidence type="ECO:0000256" key="7">
    <source>
        <dbReference type="ARBA" id="ARBA00022723"/>
    </source>
</evidence>
<proteinExistence type="inferred from homology"/>
<evidence type="ECO:0000256" key="6">
    <source>
        <dbReference type="ARBA" id="ARBA00022692"/>
    </source>
</evidence>
<dbReference type="GO" id="GO:0022904">
    <property type="term" value="P:respiratory electron transport chain"/>
    <property type="evidence" value="ECO:0007669"/>
    <property type="project" value="InterPro"/>
</dbReference>
<evidence type="ECO:0000256" key="11">
    <source>
        <dbReference type="ARBA" id="ARBA00023136"/>
    </source>
</evidence>
<sequence>MVVNATNRTRYSVVAMLFHWTIAVLVILNWRLAENAHHAKGAAGAALMGDHKAFGILILVLTLGRLLWRLGHPVPPLPTNYANWEKIVARTTHVIFYVLLIALPLGAWIANSLGGRSIDFFGWFTIPPLPIGQNKGLSREIFELHGTFGMILIYLVGLHILGALKHTFFDKDGGIFRMLPFGKVAGE</sequence>
<evidence type="ECO:0000256" key="3">
    <source>
        <dbReference type="ARBA" id="ARBA00022448"/>
    </source>
</evidence>
<dbReference type="InterPro" id="IPR016174">
    <property type="entry name" value="Di-haem_cyt_TM"/>
</dbReference>
<dbReference type="GO" id="GO:0005886">
    <property type="term" value="C:plasma membrane"/>
    <property type="evidence" value="ECO:0007669"/>
    <property type="project" value="UniProtKB-SubCell"/>
</dbReference>
<keyword evidence="4" id="KW-1003">Cell membrane</keyword>
<dbReference type="GO" id="GO:0046872">
    <property type="term" value="F:metal ion binding"/>
    <property type="evidence" value="ECO:0007669"/>
    <property type="project" value="UniProtKB-KW"/>
</dbReference>
<feature type="domain" description="Cytochrome b561 bacterial/Ni-hydrogenase" evidence="14">
    <location>
        <begin position="10"/>
        <end position="180"/>
    </location>
</feature>
<feature type="transmembrane region" description="Helical" evidence="13">
    <location>
        <begin position="144"/>
        <end position="164"/>
    </location>
</feature>
<gene>
    <name evidence="15" type="ORF">GRI58_14695</name>
</gene>
<name>A0A845AME4_9SPHN</name>
<organism evidence="15 16">
    <name type="scientific">Qipengyuania algicida</name>
    <dbReference type="NCBI Taxonomy" id="1836209"/>
    <lineage>
        <taxon>Bacteria</taxon>
        <taxon>Pseudomonadati</taxon>
        <taxon>Pseudomonadota</taxon>
        <taxon>Alphaproteobacteria</taxon>
        <taxon>Sphingomonadales</taxon>
        <taxon>Erythrobacteraceae</taxon>
        <taxon>Qipengyuania</taxon>
    </lineage>
</organism>
<keyword evidence="6 13" id="KW-0812">Transmembrane</keyword>
<evidence type="ECO:0000256" key="8">
    <source>
        <dbReference type="ARBA" id="ARBA00022982"/>
    </source>
</evidence>
<dbReference type="InterPro" id="IPR011577">
    <property type="entry name" value="Cyt_b561_bac/Ni-Hgenase"/>
</dbReference>
<comment type="cofactor">
    <cofactor evidence="1">
        <name>heme b</name>
        <dbReference type="ChEBI" id="CHEBI:60344"/>
    </cofactor>
</comment>
<dbReference type="EMBL" id="WTYA01000015">
    <property type="protein sequence ID" value="MXP30055.1"/>
    <property type="molecule type" value="Genomic_DNA"/>
</dbReference>
<feature type="transmembrane region" description="Helical" evidence="13">
    <location>
        <begin position="12"/>
        <end position="32"/>
    </location>
</feature>
<keyword evidence="3" id="KW-0813">Transport</keyword>
<evidence type="ECO:0000256" key="10">
    <source>
        <dbReference type="ARBA" id="ARBA00023004"/>
    </source>
</evidence>
<evidence type="ECO:0000256" key="1">
    <source>
        <dbReference type="ARBA" id="ARBA00001970"/>
    </source>
</evidence>
<comment type="similarity">
    <text evidence="12">Belongs to the cytochrome b561 family.</text>
</comment>
<accession>A0A845AME4</accession>
<evidence type="ECO:0000313" key="16">
    <source>
        <dbReference type="Proteomes" id="UP000439780"/>
    </source>
</evidence>
<evidence type="ECO:0000256" key="9">
    <source>
        <dbReference type="ARBA" id="ARBA00022989"/>
    </source>
</evidence>
<dbReference type="PANTHER" id="PTHR30529">
    <property type="entry name" value="CYTOCHROME B561"/>
    <property type="match status" value="1"/>
</dbReference>
<keyword evidence="10" id="KW-0408">Iron</keyword>
<protein>
    <submittedName>
        <fullName evidence="15">Cytochrome b</fullName>
    </submittedName>
</protein>
<keyword evidence="11 13" id="KW-0472">Membrane</keyword>
<evidence type="ECO:0000256" key="2">
    <source>
        <dbReference type="ARBA" id="ARBA00004651"/>
    </source>
</evidence>
<dbReference type="GO" id="GO:0009055">
    <property type="term" value="F:electron transfer activity"/>
    <property type="evidence" value="ECO:0007669"/>
    <property type="project" value="InterPro"/>
</dbReference>
<keyword evidence="8" id="KW-0249">Electron transport</keyword>
<keyword evidence="7" id="KW-0479">Metal-binding</keyword>
<comment type="caution">
    <text evidence="15">The sequence shown here is derived from an EMBL/GenBank/DDBJ whole genome shotgun (WGS) entry which is preliminary data.</text>
</comment>
<evidence type="ECO:0000256" key="13">
    <source>
        <dbReference type="SAM" id="Phobius"/>
    </source>
</evidence>
<feature type="transmembrane region" description="Helical" evidence="13">
    <location>
        <begin position="91"/>
        <end position="110"/>
    </location>
</feature>
<dbReference type="Pfam" id="PF01292">
    <property type="entry name" value="Ni_hydr_CYTB"/>
    <property type="match status" value="1"/>
</dbReference>
<evidence type="ECO:0000256" key="12">
    <source>
        <dbReference type="ARBA" id="ARBA00037975"/>
    </source>
</evidence>